<dbReference type="InterPro" id="IPR009060">
    <property type="entry name" value="UBA-like_sf"/>
</dbReference>
<dbReference type="InterPro" id="IPR044034">
    <property type="entry name" value="NAC-like_UBA"/>
</dbReference>
<dbReference type="EMBL" id="AY714855">
    <property type="protein sequence ID" value="AAU83662.1"/>
    <property type="molecule type" value="Genomic_DNA"/>
</dbReference>
<comment type="subunit">
    <text evidence="4">Homodimer. Interacts with the ribosome. Binds ribosomal RNA.</text>
</comment>
<evidence type="ECO:0000256" key="5">
    <source>
        <dbReference type="NCBIfam" id="TIGR00264"/>
    </source>
</evidence>
<keyword evidence="2 4" id="KW-0694">RNA-binding</keyword>
<evidence type="ECO:0000256" key="1">
    <source>
        <dbReference type="ARBA" id="ARBA00022448"/>
    </source>
</evidence>
<reference evidence="7" key="1">
    <citation type="journal article" date="2004" name="Science">
        <title>Reverse methanogenesis: testing the hypothesis with environmental genomics.</title>
        <authorList>
            <person name="Hallam S.J."/>
            <person name="Putnam N."/>
            <person name="Preston C.M."/>
            <person name="Detter J.C."/>
            <person name="Rokhsar D."/>
            <person name="Richardson P.M."/>
            <person name="DeLong E.F."/>
        </authorList>
    </citation>
    <scope>NUCLEOTIDE SEQUENCE</scope>
</reference>
<dbReference type="GO" id="GO:0015031">
    <property type="term" value="P:protein transport"/>
    <property type="evidence" value="ECO:0007669"/>
    <property type="project" value="UniProtKB-UniRule"/>
</dbReference>
<dbReference type="GO" id="GO:0003723">
    <property type="term" value="F:RNA binding"/>
    <property type="evidence" value="ECO:0007669"/>
    <property type="project" value="UniProtKB-UniRule"/>
</dbReference>
<reference evidence="7" key="2">
    <citation type="submission" date="2004-08" db="EMBL/GenBank/DDBJ databases">
        <authorList>
            <person name="Putnam N."/>
            <person name="Detter J.C."/>
            <person name="Richardson P.M."/>
            <person name="Rokhsar D."/>
        </authorList>
    </citation>
    <scope>NUCLEOTIDE SEQUENCE</scope>
</reference>
<organism evidence="7">
    <name type="scientific">Uncultured archaeon GZfos26G2</name>
    <dbReference type="NCBI Taxonomy" id="3386331"/>
    <lineage>
        <taxon>Archaea</taxon>
        <taxon>Methanobacteriati</taxon>
        <taxon>Methanobacteriota</taxon>
        <taxon>Stenosarchaea group</taxon>
        <taxon>Methanomicrobia</taxon>
        <taxon>Candidatus Methanophagales</taxon>
        <taxon>Candidatus Methanophagaceae</taxon>
        <taxon>Candidatus Methanophaga</taxon>
    </lineage>
</organism>
<keyword evidence="1 4" id="KW-0813">Transport</keyword>
<dbReference type="Pfam" id="PF01849">
    <property type="entry name" value="NAC"/>
    <property type="match status" value="1"/>
</dbReference>
<feature type="domain" description="NAC-A/B" evidence="6">
    <location>
        <begin position="10"/>
        <end position="78"/>
    </location>
</feature>
<dbReference type="SMART" id="SM01407">
    <property type="entry name" value="NAC"/>
    <property type="match status" value="1"/>
</dbReference>
<dbReference type="CDD" id="cd14359">
    <property type="entry name" value="UBA_AeNAC"/>
    <property type="match status" value="1"/>
</dbReference>
<dbReference type="Gene3D" id="2.20.70.30">
    <property type="entry name" value="Nascent polypeptide-associated complex domain"/>
    <property type="match status" value="1"/>
</dbReference>
<comment type="function">
    <text evidence="4">Contacts the emerging nascent chain on the ribosome.</text>
</comment>
<dbReference type="InterPro" id="IPR005231">
    <property type="entry name" value="NAC_arc"/>
</dbReference>
<gene>
    <name evidence="4" type="primary">nac</name>
    <name evidence="7" type="ORF">GZ32E7_24</name>
</gene>
<evidence type="ECO:0000259" key="6">
    <source>
        <dbReference type="PROSITE" id="PS51151"/>
    </source>
</evidence>
<evidence type="ECO:0000256" key="4">
    <source>
        <dbReference type="HAMAP-Rule" id="MF_00814"/>
    </source>
</evidence>
<evidence type="ECO:0000313" key="7">
    <source>
        <dbReference type="EMBL" id="AAU83662.1"/>
    </source>
</evidence>
<proteinExistence type="inferred from homology"/>
<dbReference type="HAMAP" id="MF_00814">
    <property type="entry name" value="NAC_arch"/>
    <property type="match status" value="1"/>
</dbReference>
<protein>
    <recommendedName>
        <fullName evidence="4 5">Nascent polypeptide-associated complex protein</fullName>
    </recommendedName>
</protein>
<dbReference type="PROSITE" id="PS51151">
    <property type="entry name" value="NAC_AB"/>
    <property type="match status" value="1"/>
</dbReference>
<dbReference type="Gene3D" id="1.10.8.10">
    <property type="entry name" value="DNA helicase RuvA subunit, C-terminal domain"/>
    <property type="match status" value="1"/>
</dbReference>
<dbReference type="AlphaFoldDB" id="Q64AB5"/>
<dbReference type="SUPFAM" id="SSF46934">
    <property type="entry name" value="UBA-like"/>
    <property type="match status" value="1"/>
</dbReference>
<keyword evidence="3 4" id="KW-0653">Protein transport</keyword>
<evidence type="ECO:0000256" key="2">
    <source>
        <dbReference type="ARBA" id="ARBA00022884"/>
    </source>
</evidence>
<name>Q64AB5_UNCAG</name>
<dbReference type="NCBIfam" id="TIGR00264">
    <property type="entry name" value="archaeal-type nascent polypeptide-associated complex protein"/>
    <property type="match status" value="1"/>
</dbReference>
<comment type="similarity">
    <text evidence="4">Belongs to the NAC-alpha family.</text>
</comment>
<sequence length="121" mass="13142">MRGGFRKGMGLSPKKLNQMMKQMGISVEEMDDVEEVVIKTADAELVFTEPEVSVTDAQGSKVYQITGTPVERPKAESELEVSQEDVEIVMEKAGCSETEAKAALTETKGDLAEAISKLCVE</sequence>
<evidence type="ECO:0000256" key="3">
    <source>
        <dbReference type="ARBA" id="ARBA00022927"/>
    </source>
</evidence>
<dbReference type="InterPro" id="IPR038187">
    <property type="entry name" value="NAC_A/B_dom_sf"/>
</dbReference>
<dbReference type="InterPro" id="IPR002715">
    <property type="entry name" value="Nas_poly-pep-assoc_cplx_dom"/>
</dbReference>
<accession>Q64AB5</accession>
<dbReference type="Pfam" id="PF19026">
    <property type="entry name" value="UBA_HYPK"/>
    <property type="match status" value="1"/>
</dbReference>